<dbReference type="EMBL" id="JACOYY010000027">
    <property type="protein sequence ID" value="MBI2052202.1"/>
    <property type="molecule type" value="Genomic_DNA"/>
</dbReference>
<dbReference type="Gene3D" id="3.10.430.100">
    <property type="entry name" value="Ribosomal protein L9, C-terminal domain"/>
    <property type="match status" value="1"/>
</dbReference>
<evidence type="ECO:0000256" key="1">
    <source>
        <dbReference type="ARBA" id="ARBA00010605"/>
    </source>
</evidence>
<dbReference type="InterPro" id="IPR020070">
    <property type="entry name" value="Ribosomal_bL9_N"/>
</dbReference>
<evidence type="ECO:0000256" key="3">
    <source>
        <dbReference type="ARBA" id="ARBA00022884"/>
    </source>
</evidence>
<keyword evidence="5 7" id="KW-0687">Ribonucleoprotein</keyword>
<feature type="domain" description="Ribosomal protein L9" evidence="8">
    <location>
        <begin position="1"/>
        <end position="44"/>
    </location>
</feature>
<organism evidence="10 11">
    <name type="scientific">Candidatus Sungiibacteriota bacterium</name>
    <dbReference type="NCBI Taxonomy" id="2750080"/>
    <lineage>
        <taxon>Bacteria</taxon>
        <taxon>Candidatus Sungiibacteriota</taxon>
    </lineage>
</organism>
<evidence type="ECO:0000259" key="9">
    <source>
        <dbReference type="Pfam" id="PF03948"/>
    </source>
</evidence>
<dbReference type="InterPro" id="IPR000244">
    <property type="entry name" value="Ribosomal_bL9"/>
</dbReference>
<evidence type="ECO:0000259" key="8">
    <source>
        <dbReference type="Pfam" id="PF01281"/>
    </source>
</evidence>
<dbReference type="HAMAP" id="MF_00503">
    <property type="entry name" value="Ribosomal_bL9"/>
    <property type="match status" value="1"/>
</dbReference>
<dbReference type="Pfam" id="PF01281">
    <property type="entry name" value="Ribosomal_L9_N"/>
    <property type="match status" value="1"/>
</dbReference>
<dbReference type="PANTHER" id="PTHR21368">
    <property type="entry name" value="50S RIBOSOMAL PROTEIN L9"/>
    <property type="match status" value="1"/>
</dbReference>
<evidence type="ECO:0000256" key="5">
    <source>
        <dbReference type="ARBA" id="ARBA00023274"/>
    </source>
</evidence>
<dbReference type="Gene3D" id="3.40.5.10">
    <property type="entry name" value="Ribosomal protein L9, N-terminal domain"/>
    <property type="match status" value="1"/>
</dbReference>
<sequence length="150" mass="16212">MKVVLLADVPKLGRKSEVKNVSPGYAKNFLFPRGLAMVLTSTAVLELEQQDVAKKKQAEKDLIETETLAQKLDGLEIEIAMKVSKDGVGYAGVSIQRIADVLVGLGFKISKSQVKINSPIKKLGEYAVVISLPHNLEAEVKITVVAEPEG</sequence>
<evidence type="ECO:0000256" key="2">
    <source>
        <dbReference type="ARBA" id="ARBA00022730"/>
    </source>
</evidence>
<keyword evidence="4 7" id="KW-0689">Ribosomal protein</keyword>
<dbReference type="GO" id="GO:0005840">
    <property type="term" value="C:ribosome"/>
    <property type="evidence" value="ECO:0007669"/>
    <property type="project" value="UniProtKB-KW"/>
</dbReference>
<dbReference type="NCBIfam" id="TIGR00158">
    <property type="entry name" value="L9"/>
    <property type="match status" value="1"/>
</dbReference>
<evidence type="ECO:0000256" key="7">
    <source>
        <dbReference type="HAMAP-Rule" id="MF_00503"/>
    </source>
</evidence>
<evidence type="ECO:0000256" key="6">
    <source>
        <dbReference type="ARBA" id="ARBA00035292"/>
    </source>
</evidence>
<comment type="function">
    <text evidence="7">Binds to the 23S rRNA.</text>
</comment>
<feature type="domain" description="Large ribosomal subunit protein bL9 C-terminal" evidence="9">
    <location>
        <begin position="64"/>
        <end position="146"/>
    </location>
</feature>
<dbReference type="InterPro" id="IPR020069">
    <property type="entry name" value="Ribosomal_bL9_C"/>
</dbReference>
<comment type="similarity">
    <text evidence="1 7">Belongs to the bacterial ribosomal protein bL9 family.</text>
</comment>
<evidence type="ECO:0000256" key="4">
    <source>
        <dbReference type="ARBA" id="ARBA00022980"/>
    </source>
</evidence>
<evidence type="ECO:0000313" key="10">
    <source>
        <dbReference type="EMBL" id="MBI2052202.1"/>
    </source>
</evidence>
<dbReference type="GO" id="GO:0006412">
    <property type="term" value="P:translation"/>
    <property type="evidence" value="ECO:0007669"/>
    <property type="project" value="UniProtKB-UniRule"/>
</dbReference>
<reference evidence="10" key="1">
    <citation type="submission" date="2020-07" db="EMBL/GenBank/DDBJ databases">
        <title>Huge and variable diversity of episymbiotic CPR bacteria and DPANN archaea in groundwater ecosystems.</title>
        <authorList>
            <person name="He C.Y."/>
            <person name="Keren R."/>
            <person name="Whittaker M."/>
            <person name="Farag I.F."/>
            <person name="Doudna J."/>
            <person name="Cate J.H.D."/>
            <person name="Banfield J.F."/>
        </authorList>
    </citation>
    <scope>NUCLEOTIDE SEQUENCE</scope>
    <source>
        <strain evidence="10">NC_groundwater_191_Ag_S-0.1um_45_8</strain>
    </source>
</reference>
<keyword evidence="3 7" id="KW-0694">RNA-binding</keyword>
<dbReference type="Pfam" id="PF03948">
    <property type="entry name" value="Ribosomal_L9_C"/>
    <property type="match status" value="1"/>
</dbReference>
<dbReference type="GO" id="GO:1990904">
    <property type="term" value="C:ribonucleoprotein complex"/>
    <property type="evidence" value="ECO:0007669"/>
    <property type="project" value="UniProtKB-KW"/>
</dbReference>
<protein>
    <recommendedName>
        <fullName evidence="6 7">Large ribosomal subunit protein bL9</fullName>
    </recommendedName>
</protein>
<evidence type="ECO:0000313" key="11">
    <source>
        <dbReference type="Proteomes" id="UP000786662"/>
    </source>
</evidence>
<dbReference type="SUPFAM" id="SSF55658">
    <property type="entry name" value="L9 N-domain-like"/>
    <property type="match status" value="1"/>
</dbReference>
<dbReference type="InterPro" id="IPR036791">
    <property type="entry name" value="Ribosomal_bL9_C_sf"/>
</dbReference>
<gene>
    <name evidence="7 10" type="primary">rplI</name>
    <name evidence="10" type="ORF">HYT38_00795</name>
</gene>
<dbReference type="InterPro" id="IPR009027">
    <property type="entry name" value="Ribosomal_bL9/RNase_H1_N"/>
</dbReference>
<dbReference type="GO" id="GO:0003735">
    <property type="term" value="F:structural constituent of ribosome"/>
    <property type="evidence" value="ECO:0007669"/>
    <property type="project" value="InterPro"/>
</dbReference>
<proteinExistence type="inferred from homology"/>
<dbReference type="Proteomes" id="UP000786662">
    <property type="component" value="Unassembled WGS sequence"/>
</dbReference>
<comment type="caution">
    <text evidence="10">The sequence shown here is derived from an EMBL/GenBank/DDBJ whole genome shotgun (WGS) entry which is preliminary data.</text>
</comment>
<dbReference type="InterPro" id="IPR020594">
    <property type="entry name" value="Ribosomal_bL9_bac/chp"/>
</dbReference>
<accession>A0A9D6HPK3</accession>
<dbReference type="InterPro" id="IPR036935">
    <property type="entry name" value="Ribosomal_bL9_N_sf"/>
</dbReference>
<dbReference type="GO" id="GO:0019843">
    <property type="term" value="F:rRNA binding"/>
    <property type="evidence" value="ECO:0007669"/>
    <property type="project" value="UniProtKB-UniRule"/>
</dbReference>
<dbReference type="SUPFAM" id="SSF55653">
    <property type="entry name" value="Ribosomal protein L9 C-domain"/>
    <property type="match status" value="1"/>
</dbReference>
<keyword evidence="2 7" id="KW-0699">rRNA-binding</keyword>
<dbReference type="AlphaFoldDB" id="A0A9D6HPK3"/>
<name>A0A9D6HPK3_9BACT</name>